<organism evidence="2 3">
    <name type="scientific">Zopfia rhizophila CBS 207.26</name>
    <dbReference type="NCBI Taxonomy" id="1314779"/>
    <lineage>
        <taxon>Eukaryota</taxon>
        <taxon>Fungi</taxon>
        <taxon>Dikarya</taxon>
        <taxon>Ascomycota</taxon>
        <taxon>Pezizomycotina</taxon>
        <taxon>Dothideomycetes</taxon>
        <taxon>Dothideomycetes incertae sedis</taxon>
        <taxon>Zopfiaceae</taxon>
        <taxon>Zopfia</taxon>
    </lineage>
</organism>
<feature type="chain" id="PRO_5025414591" evidence="1">
    <location>
        <begin position="18"/>
        <end position="123"/>
    </location>
</feature>
<name>A0A6A6D7B8_9PEZI</name>
<proteinExistence type="predicted"/>
<sequence length="123" mass="13565">MYKPILAISLFLSAASAFETKLYTSKQCTGTTSTFSKKVSDGCQTERAGSFQGIINSWTSEEDNNQLLVTYSDKTCCHANMMEMIDWKVGCQEAKSGVQSWRIVSQDDWDKGKAGDDYTCGGT</sequence>
<reference evidence="2" key="1">
    <citation type="journal article" date="2020" name="Stud. Mycol.">
        <title>101 Dothideomycetes genomes: a test case for predicting lifestyles and emergence of pathogens.</title>
        <authorList>
            <person name="Haridas S."/>
            <person name="Albert R."/>
            <person name="Binder M."/>
            <person name="Bloem J."/>
            <person name="Labutti K."/>
            <person name="Salamov A."/>
            <person name="Andreopoulos B."/>
            <person name="Baker S."/>
            <person name="Barry K."/>
            <person name="Bills G."/>
            <person name="Bluhm B."/>
            <person name="Cannon C."/>
            <person name="Castanera R."/>
            <person name="Culley D."/>
            <person name="Daum C."/>
            <person name="Ezra D."/>
            <person name="Gonzalez J."/>
            <person name="Henrissat B."/>
            <person name="Kuo A."/>
            <person name="Liang C."/>
            <person name="Lipzen A."/>
            <person name="Lutzoni F."/>
            <person name="Magnuson J."/>
            <person name="Mondo S."/>
            <person name="Nolan M."/>
            <person name="Ohm R."/>
            <person name="Pangilinan J."/>
            <person name="Park H.-J."/>
            <person name="Ramirez L."/>
            <person name="Alfaro M."/>
            <person name="Sun H."/>
            <person name="Tritt A."/>
            <person name="Yoshinaga Y."/>
            <person name="Zwiers L.-H."/>
            <person name="Turgeon B."/>
            <person name="Goodwin S."/>
            <person name="Spatafora J."/>
            <person name="Crous P."/>
            <person name="Grigoriev I."/>
        </authorList>
    </citation>
    <scope>NUCLEOTIDE SEQUENCE</scope>
    <source>
        <strain evidence="2">CBS 207.26</strain>
    </source>
</reference>
<dbReference type="OrthoDB" id="5407769at2759"/>
<dbReference type="Proteomes" id="UP000800200">
    <property type="component" value="Unassembled WGS sequence"/>
</dbReference>
<protein>
    <submittedName>
        <fullName evidence="2">Uncharacterized protein</fullName>
    </submittedName>
</protein>
<gene>
    <name evidence="2" type="ORF">K469DRAFT_702329</name>
</gene>
<feature type="signal peptide" evidence="1">
    <location>
        <begin position="1"/>
        <end position="17"/>
    </location>
</feature>
<dbReference type="AlphaFoldDB" id="A0A6A6D7B8"/>
<keyword evidence="3" id="KW-1185">Reference proteome</keyword>
<keyword evidence="1" id="KW-0732">Signal</keyword>
<evidence type="ECO:0000256" key="1">
    <source>
        <dbReference type="SAM" id="SignalP"/>
    </source>
</evidence>
<evidence type="ECO:0000313" key="2">
    <source>
        <dbReference type="EMBL" id="KAF2175311.1"/>
    </source>
</evidence>
<dbReference type="EMBL" id="ML994736">
    <property type="protein sequence ID" value="KAF2175311.1"/>
    <property type="molecule type" value="Genomic_DNA"/>
</dbReference>
<accession>A0A6A6D7B8</accession>
<evidence type="ECO:0000313" key="3">
    <source>
        <dbReference type="Proteomes" id="UP000800200"/>
    </source>
</evidence>